<evidence type="ECO:0000256" key="3">
    <source>
        <dbReference type="ARBA" id="ARBA00023128"/>
    </source>
</evidence>
<evidence type="ECO:0000313" key="6">
    <source>
        <dbReference type="EMBL" id="KAH9330707.1"/>
    </source>
</evidence>
<protein>
    <recommendedName>
        <fullName evidence="4">Oxidation resistance protein 1</fullName>
    </recommendedName>
</protein>
<organism evidence="6 7">
    <name type="scientific">Taxus chinensis</name>
    <name type="common">Chinese yew</name>
    <name type="synonym">Taxus wallichiana var. chinensis</name>
    <dbReference type="NCBI Taxonomy" id="29808"/>
    <lineage>
        <taxon>Eukaryota</taxon>
        <taxon>Viridiplantae</taxon>
        <taxon>Streptophyta</taxon>
        <taxon>Embryophyta</taxon>
        <taxon>Tracheophyta</taxon>
        <taxon>Spermatophyta</taxon>
        <taxon>Pinopsida</taxon>
        <taxon>Pinidae</taxon>
        <taxon>Conifers II</taxon>
        <taxon>Cupressales</taxon>
        <taxon>Taxaceae</taxon>
        <taxon>Taxus</taxon>
    </lineage>
</organism>
<dbReference type="AlphaFoldDB" id="A0AA38GZC1"/>
<accession>A0AA38GZC1</accession>
<dbReference type="Pfam" id="PF07534">
    <property type="entry name" value="TLD"/>
    <property type="match status" value="1"/>
</dbReference>
<comment type="similarity">
    <text evidence="2">Belongs to the OXR1 family.</text>
</comment>
<reference evidence="6 7" key="1">
    <citation type="journal article" date="2021" name="Nat. Plants">
        <title>The Taxus genome provides insights into paclitaxel biosynthesis.</title>
        <authorList>
            <person name="Xiong X."/>
            <person name="Gou J."/>
            <person name="Liao Q."/>
            <person name="Li Y."/>
            <person name="Zhou Q."/>
            <person name="Bi G."/>
            <person name="Li C."/>
            <person name="Du R."/>
            <person name="Wang X."/>
            <person name="Sun T."/>
            <person name="Guo L."/>
            <person name="Liang H."/>
            <person name="Lu P."/>
            <person name="Wu Y."/>
            <person name="Zhang Z."/>
            <person name="Ro D.K."/>
            <person name="Shang Y."/>
            <person name="Huang S."/>
            <person name="Yan J."/>
        </authorList>
    </citation>
    <scope>NUCLEOTIDE SEQUENCE [LARGE SCALE GENOMIC DNA]</scope>
    <source>
        <strain evidence="6">Ta-2019</strain>
    </source>
</reference>
<sequence length="130" mass="14040">TWRHGISLRTLYRRSTFCPGPCLLVAKDAQGTILGGLLEAPLQPSARKRYQGTNNTCVFTNVSGKPVLFRPTGANRYFVLCMNDSLAIGGGGHFALYLDEDLLNGSSAASETFGNPCLAHTEDFVVTDVE</sequence>
<keyword evidence="3" id="KW-0496">Mitochondrion</keyword>
<comment type="caution">
    <text evidence="6">The sequence shown here is derived from an EMBL/GenBank/DDBJ whole genome shotgun (WGS) entry which is preliminary data.</text>
</comment>
<evidence type="ECO:0000256" key="1">
    <source>
        <dbReference type="ARBA" id="ARBA00004173"/>
    </source>
</evidence>
<evidence type="ECO:0000256" key="4">
    <source>
        <dbReference type="ARBA" id="ARBA00040604"/>
    </source>
</evidence>
<dbReference type="EMBL" id="JAHRHJ020000001">
    <property type="protein sequence ID" value="KAH9330707.1"/>
    <property type="molecule type" value="Genomic_DNA"/>
</dbReference>
<gene>
    <name evidence="6" type="ORF">KI387_002815</name>
</gene>
<comment type="subcellular location">
    <subcellularLocation>
        <location evidence="1">Mitochondrion</location>
    </subcellularLocation>
</comment>
<evidence type="ECO:0000313" key="7">
    <source>
        <dbReference type="Proteomes" id="UP000824469"/>
    </source>
</evidence>
<dbReference type="PROSITE" id="PS51886">
    <property type="entry name" value="TLDC"/>
    <property type="match status" value="1"/>
</dbReference>
<evidence type="ECO:0000256" key="2">
    <source>
        <dbReference type="ARBA" id="ARBA00009540"/>
    </source>
</evidence>
<dbReference type="InterPro" id="IPR006571">
    <property type="entry name" value="TLDc_dom"/>
</dbReference>
<dbReference type="GO" id="GO:0005739">
    <property type="term" value="C:mitochondrion"/>
    <property type="evidence" value="ECO:0007669"/>
    <property type="project" value="UniProtKB-SubCell"/>
</dbReference>
<feature type="non-terminal residue" evidence="6">
    <location>
        <position position="1"/>
    </location>
</feature>
<dbReference type="SMART" id="SM00584">
    <property type="entry name" value="TLDc"/>
    <property type="match status" value="1"/>
</dbReference>
<keyword evidence="7" id="KW-1185">Reference proteome</keyword>
<name>A0AA38GZC1_TAXCH</name>
<dbReference type="Proteomes" id="UP000824469">
    <property type="component" value="Unassembled WGS sequence"/>
</dbReference>
<feature type="non-terminal residue" evidence="6">
    <location>
        <position position="130"/>
    </location>
</feature>
<dbReference type="OMA" id="MPPRTQG"/>
<proteinExistence type="inferred from homology"/>
<feature type="domain" description="TLDc" evidence="5">
    <location>
        <begin position="1"/>
        <end position="130"/>
    </location>
</feature>
<evidence type="ECO:0000259" key="5">
    <source>
        <dbReference type="PROSITE" id="PS51886"/>
    </source>
</evidence>
<dbReference type="PANTHER" id="PTHR23354">
    <property type="entry name" value="NUCLEOLAR PROTEIN 7/ESTROGEN RECEPTOR COACTIVATOR-RELATED"/>
    <property type="match status" value="1"/>
</dbReference>
<dbReference type="PANTHER" id="PTHR23354:SF62">
    <property type="entry name" value="MUSTARD, ISOFORM V"/>
    <property type="match status" value="1"/>
</dbReference>